<feature type="chain" id="PRO_5045863942" description="Peptidase inhibitor family I36" evidence="1">
    <location>
        <begin position="24"/>
        <end position="118"/>
    </location>
</feature>
<accession>A0ABP3EEB6</accession>
<evidence type="ECO:0000256" key="1">
    <source>
        <dbReference type="SAM" id="SignalP"/>
    </source>
</evidence>
<feature type="signal peptide" evidence="1">
    <location>
        <begin position="1"/>
        <end position="23"/>
    </location>
</feature>
<evidence type="ECO:0000313" key="3">
    <source>
        <dbReference type="Proteomes" id="UP001500967"/>
    </source>
</evidence>
<evidence type="ECO:0000313" key="2">
    <source>
        <dbReference type="EMBL" id="GAA0259021.1"/>
    </source>
</evidence>
<gene>
    <name evidence="2" type="ORF">GCM10009539_50430</name>
</gene>
<keyword evidence="1" id="KW-0732">Signal</keyword>
<evidence type="ECO:0008006" key="4">
    <source>
        <dbReference type="Google" id="ProtNLM"/>
    </source>
</evidence>
<keyword evidence="3" id="KW-1185">Reference proteome</keyword>
<protein>
    <recommendedName>
        <fullName evidence="4">Peptidase inhibitor family I36</fullName>
    </recommendedName>
</protein>
<dbReference type="RefSeq" id="WP_344651387.1">
    <property type="nucleotide sequence ID" value="NZ_BAAAGX010000020.1"/>
</dbReference>
<name>A0ABP3EEB6_9ACTN</name>
<dbReference type="Proteomes" id="UP001500967">
    <property type="component" value="Unassembled WGS sequence"/>
</dbReference>
<proteinExistence type="predicted"/>
<comment type="caution">
    <text evidence="2">The sequence shown here is derived from an EMBL/GenBank/DDBJ whole genome shotgun (WGS) entry which is preliminary data.</text>
</comment>
<dbReference type="EMBL" id="BAAAGX010000020">
    <property type="protein sequence ID" value="GAA0259021.1"/>
    <property type="molecule type" value="Genomic_DNA"/>
</dbReference>
<organism evidence="2 3">
    <name type="scientific">Cryptosporangium japonicum</name>
    <dbReference type="NCBI Taxonomy" id="80872"/>
    <lineage>
        <taxon>Bacteria</taxon>
        <taxon>Bacillati</taxon>
        <taxon>Actinomycetota</taxon>
        <taxon>Actinomycetes</taxon>
        <taxon>Cryptosporangiales</taxon>
        <taxon>Cryptosporangiaceae</taxon>
        <taxon>Cryptosporangium</taxon>
    </lineage>
</organism>
<reference evidence="3" key="1">
    <citation type="journal article" date="2019" name="Int. J. Syst. Evol. Microbiol.">
        <title>The Global Catalogue of Microorganisms (GCM) 10K type strain sequencing project: providing services to taxonomists for standard genome sequencing and annotation.</title>
        <authorList>
            <consortium name="The Broad Institute Genomics Platform"/>
            <consortium name="The Broad Institute Genome Sequencing Center for Infectious Disease"/>
            <person name="Wu L."/>
            <person name="Ma J."/>
        </authorList>
    </citation>
    <scope>NUCLEOTIDE SEQUENCE [LARGE SCALE GENOMIC DNA]</scope>
    <source>
        <strain evidence="3">JCM 10425</strain>
    </source>
</reference>
<sequence length="118" mass="12745">MRTVTRWLGIVGTVVAITASGSAASAAAVDRSWECDGQTVCLYRQADGDGRRHEIGYLPGDCGSERISPVRIIRSVYNNNSFAVILDTNTSFSLRVPAKGRVANLEPGRRFTGARRAC</sequence>